<dbReference type="EMBL" id="JADOEL010000005">
    <property type="protein sequence ID" value="MBF8177756.1"/>
    <property type="molecule type" value="Genomic_DNA"/>
</dbReference>
<sequence>MQFFDPEDGKLDLSDFLLNHKGALVVPTIITEPAIGYGLGVGMAFFSQSISEAAAEAKNSGKGMAPPNITVLGGAKTDNGTWGAGLAHFHTWDADRYRYLGAIAKMHANLDYYGQSSRPRGYELDGVFFMQQLLTRVGDSHWYVGPRYVYFDSNTRFTGEVANELNLPGRDLKIGKLGLVVDYDTRDNMFYPSRGTYAEFEAQFARGAFGGKQDFNQYNARGYTWLPLSEKWILGLRADGRFSSGDIPFYAQPYVDLRGVSKGRYQDQNAIVTELELRWDVTPRWSVLGFTGAGKAYGKWNDFSSASTATSVGAGFRYLIARKLGLSLGIDVARGKDDNAFYIQIGSAWR</sequence>
<name>A0ABS0ESD4_9BURK</name>
<comment type="subcellular location">
    <subcellularLocation>
        <location evidence="1">Membrane</location>
    </subcellularLocation>
</comment>
<reference evidence="4 5" key="1">
    <citation type="submission" date="2020-11" db="EMBL/GenBank/DDBJ databases">
        <title>WGS of Herminiimonas contaminans strain Marseille-Q4544 isolated from planarians Schmidtea mediterranea.</title>
        <authorList>
            <person name="Kangale L."/>
        </authorList>
    </citation>
    <scope>NUCLEOTIDE SEQUENCE [LARGE SCALE GENOMIC DNA]</scope>
    <source>
        <strain evidence="4 5">Marseille-Q4544</strain>
    </source>
</reference>
<gene>
    <name evidence="4" type="ORF">IXC47_08695</name>
</gene>
<evidence type="ECO:0000259" key="3">
    <source>
        <dbReference type="Pfam" id="PF01103"/>
    </source>
</evidence>
<evidence type="ECO:0000313" key="4">
    <source>
        <dbReference type="EMBL" id="MBF8177756.1"/>
    </source>
</evidence>
<protein>
    <submittedName>
        <fullName evidence="4">BamA/TamA family outer membrane protein</fullName>
    </submittedName>
</protein>
<keyword evidence="2" id="KW-0472">Membrane</keyword>
<evidence type="ECO:0000313" key="5">
    <source>
        <dbReference type="Proteomes" id="UP000657372"/>
    </source>
</evidence>
<organism evidence="4 5">
    <name type="scientific">Herminiimonas contaminans</name>
    <dbReference type="NCBI Taxonomy" id="1111140"/>
    <lineage>
        <taxon>Bacteria</taxon>
        <taxon>Pseudomonadati</taxon>
        <taxon>Pseudomonadota</taxon>
        <taxon>Betaproteobacteria</taxon>
        <taxon>Burkholderiales</taxon>
        <taxon>Oxalobacteraceae</taxon>
        <taxon>Herminiimonas</taxon>
    </lineage>
</organism>
<keyword evidence="5" id="KW-1185">Reference proteome</keyword>
<dbReference type="InterPro" id="IPR000184">
    <property type="entry name" value="Bac_surfAg_D15"/>
</dbReference>
<dbReference type="Proteomes" id="UP000657372">
    <property type="component" value="Unassembled WGS sequence"/>
</dbReference>
<comment type="caution">
    <text evidence="4">The sequence shown here is derived from an EMBL/GenBank/DDBJ whole genome shotgun (WGS) entry which is preliminary data.</text>
</comment>
<feature type="domain" description="Bacterial surface antigen (D15)" evidence="3">
    <location>
        <begin position="176"/>
        <end position="349"/>
    </location>
</feature>
<dbReference type="Gene3D" id="2.40.160.50">
    <property type="entry name" value="membrane protein fhac: a member of the omp85/tpsb transporter family"/>
    <property type="match status" value="1"/>
</dbReference>
<evidence type="ECO:0000256" key="2">
    <source>
        <dbReference type="ARBA" id="ARBA00023136"/>
    </source>
</evidence>
<proteinExistence type="predicted"/>
<evidence type="ECO:0000256" key="1">
    <source>
        <dbReference type="ARBA" id="ARBA00004370"/>
    </source>
</evidence>
<accession>A0ABS0ESD4</accession>
<dbReference type="Pfam" id="PF01103">
    <property type="entry name" value="Omp85"/>
    <property type="match status" value="1"/>
</dbReference>